<reference evidence="1 2" key="1">
    <citation type="journal article" date="2016" name="J. Zhejiang Univ. Sci. B">
        <title>Antibiotic resistance mechanisms of Myroides sp.</title>
        <authorList>
            <person name="Hu S."/>
            <person name="Yuan S."/>
            <person name="Qu H."/>
            <person name="Jiang T."/>
            <person name="Zhou Y."/>
            <person name="Wang M."/>
            <person name="Ming D."/>
        </authorList>
    </citation>
    <scope>NUCLEOTIDE SEQUENCE [LARGE SCALE GENOMIC DNA]</scope>
    <source>
        <strain evidence="1 2">PR63039</strain>
    </source>
</reference>
<evidence type="ECO:0000313" key="1">
    <source>
        <dbReference type="EMBL" id="ALU24875.1"/>
    </source>
</evidence>
<evidence type="ECO:0000313" key="2">
    <source>
        <dbReference type="Proteomes" id="UP000069030"/>
    </source>
</evidence>
<protein>
    <submittedName>
        <fullName evidence="1">PhnA protein</fullName>
    </submittedName>
</protein>
<dbReference type="AlphaFoldDB" id="A0A0S7EFN2"/>
<proteinExistence type="predicted"/>
<dbReference type="InterPro" id="IPR013991">
    <property type="entry name" value="PhnaA_N_proteobac"/>
</dbReference>
<dbReference type="eggNOG" id="COG2824">
    <property type="taxonomic scope" value="Bacteria"/>
</dbReference>
<dbReference type="RefSeq" id="WP_006260179.1">
    <property type="nucleotide sequence ID" value="NZ_BCMQ01000007.1"/>
</dbReference>
<dbReference type="GeneID" id="66973466"/>
<dbReference type="Gene3D" id="2.30.30.40">
    <property type="entry name" value="SH3 Domains"/>
    <property type="match status" value="1"/>
</dbReference>
<dbReference type="SUPFAM" id="SSF82057">
    <property type="entry name" value="Prokaryotic SH3-related domain"/>
    <property type="match status" value="1"/>
</dbReference>
<dbReference type="SMART" id="SM00782">
    <property type="entry name" value="PhnA_Zn_Ribbon"/>
    <property type="match status" value="1"/>
</dbReference>
<sequence>MKTEAQLIERSGNKCELCEATGHLNVYEVPPAAANEADREIYICDTCLEQVEKKAELDANHWQCLTTSMWSEFPAVQVVAWRMLNRFRNESWAADSLEMMYLDDELLEFAKLTGDHTGDGSVDLHKDCNGNVLVGGDTVTLIKDLDVKGSTINAKIGTAVRNIRLVHDNTEQIEGKIDGQQIVILTKFVKKQA</sequence>
<accession>A0A0S7EFN2</accession>
<dbReference type="Pfam" id="PF03831">
    <property type="entry name" value="YjdM"/>
    <property type="match status" value="1"/>
</dbReference>
<dbReference type="Proteomes" id="UP000069030">
    <property type="component" value="Chromosome"/>
</dbReference>
<dbReference type="EMBL" id="CP013690">
    <property type="protein sequence ID" value="ALU24875.1"/>
    <property type="molecule type" value="Genomic_DNA"/>
</dbReference>
<name>A0A0S7EFN2_9FLAO</name>
<dbReference type="InterPro" id="IPR013988">
    <property type="entry name" value="YjdM_C"/>
</dbReference>
<dbReference type="KEGG" id="mod:AS202_01220"/>
<organism evidence="1 2">
    <name type="scientific">Myroides odoratimimus</name>
    <dbReference type="NCBI Taxonomy" id="76832"/>
    <lineage>
        <taxon>Bacteria</taxon>
        <taxon>Pseudomonadati</taxon>
        <taxon>Bacteroidota</taxon>
        <taxon>Flavobacteriia</taxon>
        <taxon>Flavobacteriales</taxon>
        <taxon>Flavobacteriaceae</taxon>
        <taxon>Myroides</taxon>
    </lineage>
</organism>
<dbReference type="PANTHER" id="PTHR30305">
    <property type="entry name" value="PROTEIN YJDM-RELATED"/>
    <property type="match status" value="1"/>
</dbReference>
<dbReference type="PANTHER" id="PTHR30305:SF3">
    <property type="entry name" value="PROTEIN YJDM"/>
    <property type="match status" value="1"/>
</dbReference>
<gene>
    <name evidence="1" type="ORF">AS202_01220</name>
</gene>